<sequence>MEETVKALMEEQRCWIQQQISEQNQKIEMQQQQMLAQMLNQLQIQEEKIHNNIGSGTEMGTRSNLHFNRKVEFPTFDGTGPKGWIKKCTRYFSLCRTGDEQKVDLAALHLKGPAEVWFGSYILGRRNIAWEEFIVDFARRGGKASGSRCQEHPGIPYFSIPGTTNASTRCAKLSISRLGTTLFNMNPLESCLWKKVLYPGTSCKLAAYGQGRHKQPILDLRQNLQPTIPILVNLALEPTIKGEIDSLDRKKTCGDPTGSQTPQLVILFESKTRRLVLFERTAKASRTNSKAAIAPGTSPLIPSKRAMSVSYCAIT</sequence>
<gene>
    <name evidence="1" type="ORF">Cgig2_001072</name>
</gene>
<comment type="caution">
    <text evidence="1">The sequence shown here is derived from an EMBL/GenBank/DDBJ whole genome shotgun (WGS) entry which is preliminary data.</text>
</comment>
<name>A0A9Q1QC35_9CARY</name>
<evidence type="ECO:0000313" key="1">
    <source>
        <dbReference type="EMBL" id="KAJ8435420.1"/>
    </source>
</evidence>
<keyword evidence="2" id="KW-1185">Reference proteome</keyword>
<accession>A0A9Q1QC35</accession>
<dbReference type="Proteomes" id="UP001153076">
    <property type="component" value="Unassembled WGS sequence"/>
</dbReference>
<proteinExistence type="predicted"/>
<evidence type="ECO:0000313" key="2">
    <source>
        <dbReference type="Proteomes" id="UP001153076"/>
    </source>
</evidence>
<dbReference type="AlphaFoldDB" id="A0A9Q1QC35"/>
<dbReference type="OrthoDB" id="2013610at2759"/>
<dbReference type="EMBL" id="JAKOGI010000414">
    <property type="protein sequence ID" value="KAJ8435420.1"/>
    <property type="molecule type" value="Genomic_DNA"/>
</dbReference>
<reference evidence="1" key="1">
    <citation type="submission" date="2022-04" db="EMBL/GenBank/DDBJ databases">
        <title>Carnegiea gigantea Genome sequencing and assembly v2.</title>
        <authorList>
            <person name="Copetti D."/>
            <person name="Sanderson M.J."/>
            <person name="Burquez A."/>
            <person name="Wojciechowski M.F."/>
        </authorList>
    </citation>
    <scope>NUCLEOTIDE SEQUENCE</scope>
    <source>
        <strain evidence="1">SGP5-SGP5p</strain>
        <tissue evidence="1">Aerial part</tissue>
    </source>
</reference>
<protein>
    <submittedName>
        <fullName evidence="1">Uncharacterized protein</fullName>
    </submittedName>
</protein>
<organism evidence="1 2">
    <name type="scientific">Carnegiea gigantea</name>
    <dbReference type="NCBI Taxonomy" id="171969"/>
    <lineage>
        <taxon>Eukaryota</taxon>
        <taxon>Viridiplantae</taxon>
        <taxon>Streptophyta</taxon>
        <taxon>Embryophyta</taxon>
        <taxon>Tracheophyta</taxon>
        <taxon>Spermatophyta</taxon>
        <taxon>Magnoliopsida</taxon>
        <taxon>eudicotyledons</taxon>
        <taxon>Gunneridae</taxon>
        <taxon>Pentapetalae</taxon>
        <taxon>Caryophyllales</taxon>
        <taxon>Cactineae</taxon>
        <taxon>Cactaceae</taxon>
        <taxon>Cactoideae</taxon>
        <taxon>Echinocereeae</taxon>
        <taxon>Carnegiea</taxon>
    </lineage>
</organism>